<evidence type="ECO:0000256" key="4">
    <source>
        <dbReference type="SAM" id="MobiDB-lite"/>
    </source>
</evidence>
<evidence type="ECO:0000313" key="5">
    <source>
        <dbReference type="EMBL" id="TFU05987.1"/>
    </source>
</evidence>
<keyword evidence="1" id="KW-0285">Flavoprotein</keyword>
<evidence type="ECO:0000313" key="6">
    <source>
        <dbReference type="Proteomes" id="UP000297737"/>
    </source>
</evidence>
<keyword evidence="2" id="KW-0288">FMN</keyword>
<name>A0A4Y9EQT0_9SPHN</name>
<dbReference type="CDD" id="cd04730">
    <property type="entry name" value="NPD_like"/>
    <property type="match status" value="1"/>
</dbReference>
<dbReference type="AlphaFoldDB" id="A0A4Y9EQT0"/>
<accession>A0A4Y9EQT0</accession>
<dbReference type="GO" id="GO:0018580">
    <property type="term" value="F:nitronate monooxygenase activity"/>
    <property type="evidence" value="ECO:0007669"/>
    <property type="project" value="InterPro"/>
</dbReference>
<keyword evidence="3" id="KW-0560">Oxidoreductase</keyword>
<keyword evidence="6" id="KW-1185">Reference proteome</keyword>
<comment type="caution">
    <text evidence="5">The sequence shown here is derived from an EMBL/GenBank/DDBJ whole genome shotgun (WGS) entry which is preliminary data.</text>
</comment>
<dbReference type="OrthoDB" id="7165168at2"/>
<evidence type="ECO:0000256" key="1">
    <source>
        <dbReference type="ARBA" id="ARBA00022630"/>
    </source>
</evidence>
<feature type="region of interest" description="Disordered" evidence="4">
    <location>
        <begin position="101"/>
        <end position="129"/>
    </location>
</feature>
<dbReference type="InterPro" id="IPR013785">
    <property type="entry name" value="Aldolase_TIM"/>
</dbReference>
<dbReference type="PANTHER" id="PTHR32332:SF38">
    <property type="entry name" value="MONOOXYGENASE RV1533-RELATED"/>
    <property type="match status" value="1"/>
</dbReference>
<dbReference type="EMBL" id="SIHO01000001">
    <property type="protein sequence ID" value="TFU05987.1"/>
    <property type="molecule type" value="Genomic_DNA"/>
</dbReference>
<feature type="region of interest" description="Disordered" evidence="4">
    <location>
        <begin position="281"/>
        <end position="306"/>
    </location>
</feature>
<keyword evidence="5" id="KW-0503">Monooxygenase</keyword>
<dbReference type="Proteomes" id="UP000297737">
    <property type="component" value="Unassembled WGS sequence"/>
</dbReference>
<proteinExistence type="predicted"/>
<dbReference type="RefSeq" id="WP_135244711.1">
    <property type="nucleotide sequence ID" value="NZ_SIHO01000001.1"/>
</dbReference>
<dbReference type="Gene3D" id="3.20.20.70">
    <property type="entry name" value="Aldolase class I"/>
    <property type="match status" value="1"/>
</dbReference>
<feature type="compositionally biased region" description="Basic and acidic residues" evidence="4">
    <location>
        <begin position="112"/>
        <end position="122"/>
    </location>
</feature>
<gene>
    <name evidence="5" type="ORF">EUV02_02900</name>
</gene>
<protein>
    <submittedName>
        <fullName evidence="5">Nitronate monooxygenase</fullName>
    </submittedName>
</protein>
<evidence type="ECO:0000256" key="2">
    <source>
        <dbReference type="ARBA" id="ARBA00022643"/>
    </source>
</evidence>
<sequence length="382" mass="40030">MKSPICEMLGIDFPLLAFSHCRDVVAAVSKAGGFGVFGATGHTPESIEVELAWIDAHCGGKPYGLDVLIPENLVTGGAKGLTSRGLAEKIPQGHRDFVDDLLSRNGVTPSPRNERPAGEPAKDSAPPFDPTNALELLEVAFRHPIKLIANALGVPPKAMLDMGKKHGVPVAALVGAKEHAIRQVEAGVDILVVQGGEAGGHCGEVSTLVLVPEVLNALKAIGAKTPVLAAGGIMNGRQMAGCMAMGAAGVWTGSVWLATTESETSEIFREKMVAATSRDTVRSKGRTGKPSRQLKSGWTQAWDGPDSPGALPMPYQTLISERALLAIEKSAATGNAAARDMVTYFVGQGVGLVDQVKSAGQVVQEFKEDFVAAYEDMTALFD</sequence>
<dbReference type="InterPro" id="IPR004136">
    <property type="entry name" value="NMO"/>
</dbReference>
<reference evidence="5 6" key="1">
    <citation type="submission" date="2019-02" db="EMBL/GenBank/DDBJ databases">
        <title>Polymorphobacter sp. isolated from the lake at the Tibet of China.</title>
        <authorList>
            <person name="Li A."/>
        </authorList>
    </citation>
    <scope>NUCLEOTIDE SEQUENCE [LARGE SCALE GENOMIC DNA]</scope>
    <source>
        <strain evidence="5 6">DJ1R-1</strain>
    </source>
</reference>
<organism evidence="5 6">
    <name type="scientific">Glacieibacterium arshaanense</name>
    <dbReference type="NCBI Taxonomy" id="2511025"/>
    <lineage>
        <taxon>Bacteria</taxon>
        <taxon>Pseudomonadati</taxon>
        <taxon>Pseudomonadota</taxon>
        <taxon>Alphaproteobacteria</taxon>
        <taxon>Sphingomonadales</taxon>
        <taxon>Sphingosinicellaceae</taxon>
        <taxon>Glacieibacterium</taxon>
    </lineage>
</organism>
<evidence type="ECO:0000256" key="3">
    <source>
        <dbReference type="ARBA" id="ARBA00023002"/>
    </source>
</evidence>
<dbReference type="Pfam" id="PF03060">
    <property type="entry name" value="NMO"/>
    <property type="match status" value="1"/>
</dbReference>
<dbReference type="SUPFAM" id="SSF51412">
    <property type="entry name" value="Inosine monophosphate dehydrogenase (IMPDH)"/>
    <property type="match status" value="1"/>
</dbReference>
<dbReference type="PANTHER" id="PTHR32332">
    <property type="entry name" value="2-NITROPROPANE DIOXYGENASE"/>
    <property type="match status" value="1"/>
</dbReference>